<sequence length="62" mass="6269">MVKAIIYPTGGASIANSQLGKGRGATLIAIADPGTLALPMREGEGLFPACVPESAIGHSDLY</sequence>
<geneLocation type="mitochondrion" evidence="1"/>
<protein>
    <submittedName>
        <fullName evidence="1">Uncharacterized protein</fullName>
    </submittedName>
</protein>
<gene>
    <name evidence="1" type="ORF">ABT39_MTgene1852</name>
</gene>
<accession>A0A101LVY1</accession>
<comment type="caution">
    <text evidence="1">The sequence shown here is derived from an EMBL/GenBank/DDBJ whole genome shotgun (WGS) entry which is preliminary data.</text>
</comment>
<keyword evidence="1" id="KW-0496">Mitochondrion</keyword>
<organism evidence="1">
    <name type="scientific">Picea glauca</name>
    <name type="common">White spruce</name>
    <name type="synonym">Pinus glauca</name>
    <dbReference type="NCBI Taxonomy" id="3330"/>
    <lineage>
        <taxon>Eukaryota</taxon>
        <taxon>Viridiplantae</taxon>
        <taxon>Streptophyta</taxon>
        <taxon>Embryophyta</taxon>
        <taxon>Tracheophyta</taxon>
        <taxon>Spermatophyta</taxon>
        <taxon>Pinopsida</taxon>
        <taxon>Pinidae</taxon>
        <taxon>Conifers I</taxon>
        <taxon>Pinales</taxon>
        <taxon>Pinaceae</taxon>
        <taxon>Picea</taxon>
    </lineage>
</organism>
<name>A0A101LVY1_PICGL</name>
<dbReference type="AlphaFoldDB" id="A0A101LVY1"/>
<dbReference type="EMBL" id="LKAM01000012">
    <property type="protein sequence ID" value="KUM46346.1"/>
    <property type="molecule type" value="Genomic_DNA"/>
</dbReference>
<reference evidence="1" key="1">
    <citation type="journal article" date="2015" name="Genome Biol. Evol.">
        <title>Organellar Genomes of White Spruce (Picea glauca): Assembly and Annotation.</title>
        <authorList>
            <person name="Jackman S.D."/>
            <person name="Warren R.L."/>
            <person name="Gibb E.A."/>
            <person name="Vandervalk B.P."/>
            <person name="Mohamadi H."/>
            <person name="Chu J."/>
            <person name="Raymond A."/>
            <person name="Pleasance S."/>
            <person name="Coope R."/>
            <person name="Wildung M.R."/>
            <person name="Ritland C.E."/>
            <person name="Bousquet J."/>
            <person name="Jones S.J."/>
            <person name="Bohlmann J."/>
            <person name="Birol I."/>
        </authorList>
    </citation>
    <scope>NUCLEOTIDE SEQUENCE [LARGE SCALE GENOMIC DNA]</scope>
    <source>
        <tissue evidence="1">Flushing bud</tissue>
    </source>
</reference>
<proteinExistence type="predicted"/>
<evidence type="ECO:0000313" key="1">
    <source>
        <dbReference type="EMBL" id="KUM46346.1"/>
    </source>
</evidence>